<feature type="transmembrane region" description="Helical" evidence="1">
    <location>
        <begin position="340"/>
        <end position="368"/>
    </location>
</feature>
<evidence type="ECO:0000313" key="2">
    <source>
        <dbReference type="EMBL" id="CRZ10467.1"/>
    </source>
</evidence>
<feature type="transmembrane region" description="Helical" evidence="1">
    <location>
        <begin position="388"/>
        <end position="407"/>
    </location>
</feature>
<dbReference type="GO" id="GO:0042765">
    <property type="term" value="C:GPI-anchor transamidase complex"/>
    <property type="evidence" value="ECO:0007669"/>
    <property type="project" value="InterPro"/>
</dbReference>
<feature type="transmembrane region" description="Helical" evidence="1">
    <location>
        <begin position="16"/>
        <end position="37"/>
    </location>
</feature>
<name>A0A0H5R9W0_9EUKA</name>
<feature type="transmembrane region" description="Helical" evidence="1">
    <location>
        <begin position="455"/>
        <end position="480"/>
    </location>
</feature>
<feature type="transmembrane region" description="Helical" evidence="1">
    <location>
        <begin position="492"/>
        <end position="512"/>
    </location>
</feature>
<feature type="transmembrane region" description="Helical" evidence="1">
    <location>
        <begin position="532"/>
        <end position="554"/>
    </location>
</feature>
<feature type="transmembrane region" description="Helical" evidence="1">
    <location>
        <begin position="414"/>
        <end position="435"/>
    </location>
</feature>
<keyword evidence="1" id="KW-0812">Transmembrane</keyword>
<dbReference type="Pfam" id="PF04114">
    <property type="entry name" value="Gaa1"/>
    <property type="match status" value="1"/>
</dbReference>
<keyword evidence="1" id="KW-0472">Membrane</keyword>
<keyword evidence="1" id="KW-1133">Transmembrane helix</keyword>
<evidence type="ECO:0008006" key="3">
    <source>
        <dbReference type="Google" id="ProtNLM"/>
    </source>
</evidence>
<dbReference type="PANTHER" id="PTHR13304">
    <property type="entry name" value="GLYCOSYLPHOSPHATIDYLINOSITOL ANCHOR ATTACHMENT 1 PROTEIN"/>
    <property type="match status" value="1"/>
</dbReference>
<protein>
    <recommendedName>
        <fullName evidence="3">GPI transamidase component GAA1</fullName>
    </recommendedName>
</protein>
<accession>A0A0H5R9W0</accession>
<dbReference type="InterPro" id="IPR007246">
    <property type="entry name" value="Gaa1"/>
</dbReference>
<dbReference type="PANTHER" id="PTHR13304:SF0">
    <property type="entry name" value="GLYCOSYLPHOSPHATIDYLINOSITOL ANCHOR ATTACHMENT 1 PROTEIN"/>
    <property type="match status" value="1"/>
</dbReference>
<evidence type="ECO:0000256" key="1">
    <source>
        <dbReference type="SAM" id="Phobius"/>
    </source>
</evidence>
<organism evidence="2">
    <name type="scientific">Spongospora subterranea</name>
    <dbReference type="NCBI Taxonomy" id="70186"/>
    <lineage>
        <taxon>Eukaryota</taxon>
        <taxon>Sar</taxon>
        <taxon>Rhizaria</taxon>
        <taxon>Endomyxa</taxon>
        <taxon>Phytomyxea</taxon>
        <taxon>Plasmodiophorida</taxon>
        <taxon>Plasmodiophoridae</taxon>
        <taxon>Spongospora</taxon>
    </lineage>
</organism>
<dbReference type="GO" id="GO:0016255">
    <property type="term" value="P:attachment of GPI anchor to protein"/>
    <property type="evidence" value="ECO:0007669"/>
    <property type="project" value="TreeGrafter"/>
</dbReference>
<dbReference type="EMBL" id="HACM01010025">
    <property type="protein sequence ID" value="CRZ10467.1"/>
    <property type="molecule type" value="Transcribed_RNA"/>
</dbReference>
<reference evidence="2" key="1">
    <citation type="submission" date="2015-04" db="EMBL/GenBank/DDBJ databases">
        <title>The genome sequence of the plant pathogenic Rhizarian Plasmodiophora brassicae reveals insights in its biotrophic life cycle and the origin of chitin synthesis.</title>
        <authorList>
            <person name="Schwelm A."/>
            <person name="Fogelqvist J."/>
            <person name="Knaust A."/>
            <person name="Julke S."/>
            <person name="Lilja T."/>
            <person name="Dhandapani V."/>
            <person name="Bonilla-Rosso G."/>
            <person name="Karlsson M."/>
            <person name="Shevchenko A."/>
            <person name="Choi S.R."/>
            <person name="Kim H.G."/>
            <person name="Park J.Y."/>
            <person name="Lim Y.P."/>
            <person name="Ludwig-Muller J."/>
            <person name="Dixelius C."/>
        </authorList>
    </citation>
    <scope>NUCLEOTIDE SEQUENCE</scope>
    <source>
        <tissue evidence="2">Potato root galls</tissue>
    </source>
</reference>
<dbReference type="AlphaFoldDB" id="A0A0H5R9W0"/>
<sequence length="564" mass="62716">MLHAPINVEFLQRISISWYLPLSLLVGVAYIALLPFVSQDFYVDENAFIVHSVQTSATPIDIRQDLSLKSPRNSSAEALQSWFMESFNTPSITVRTFEKDLVYSILRSRRSNGEDSIALVVPYYEPKPGHISGLHVAVALIKFLRNVKWLAKDVILICIPHDRPELIKTWIDAYHSTYLNPFKAKDLPLARAGALRCAFILDLPPAASFKAITISSGNSQGVLANFDVVAIVQYMLQQHNIPLTIADLYSSDLLQRSTSFLPWLNTWRPMFRFLADSISGMHSGLHGPFIDYNIDAVSLTATEVSTEGTVMTSSFISLVHASEEMIRAFSNLIEKLHHSVFLYILTSSTTLTTFVSFYWSLLIIGSSWPLCTLQRLPTILPASPLAPAWQTFSLVLMASSCLYYVPVLLGASSLLLILSSWIVIITISFAVYSVLPKGPSWVWLQAFLSCSSFIVILPFSIVHYASTFCCIFATVPLVLVQPSNQRSGHVRNILLLMFCSPILPLLSASIVFDLSVSNLVYAFLTRIATSDNLIYPLVFLLYLPNYVVAAIGAMSTPSIHVKTD</sequence>
<proteinExistence type="predicted"/>